<dbReference type="FunFam" id="3.40.50.2000:FF:000099">
    <property type="entry name" value="Alpha,alpha-trehalose phosphate synthase subunit, putative"/>
    <property type="match status" value="1"/>
</dbReference>
<gene>
    <name evidence="7" type="ORF">BDV96DRAFT_160109</name>
</gene>
<dbReference type="GO" id="GO:0005829">
    <property type="term" value="C:cytosol"/>
    <property type="evidence" value="ECO:0007669"/>
    <property type="project" value="TreeGrafter"/>
</dbReference>
<name>A0A6A5Z005_9PLEO</name>
<dbReference type="Pfam" id="PF02358">
    <property type="entry name" value="Trehalose_PPase"/>
    <property type="match status" value="1"/>
</dbReference>
<dbReference type="PANTHER" id="PTHR10788">
    <property type="entry name" value="TREHALOSE-6-PHOSPHATE SYNTHASE"/>
    <property type="match status" value="1"/>
</dbReference>
<keyword evidence="7" id="KW-0808">Transferase</keyword>
<evidence type="ECO:0000313" key="8">
    <source>
        <dbReference type="Proteomes" id="UP000799770"/>
    </source>
</evidence>
<feature type="compositionally biased region" description="Polar residues" evidence="6">
    <location>
        <begin position="142"/>
        <end position="152"/>
    </location>
</feature>
<keyword evidence="5" id="KW-0597">Phosphoprotein</keyword>
<dbReference type="FunFam" id="3.40.50.2000:FF:000036">
    <property type="entry name" value="Alpha,alpha-trehalose-phosphate synthase subunit Tps2"/>
    <property type="match status" value="1"/>
</dbReference>
<accession>A0A6A5Z005</accession>
<comment type="similarity">
    <text evidence="2">In the N-terminal section; belongs to the glycosyltransferase 20 family.</text>
</comment>
<dbReference type="GO" id="GO:0030234">
    <property type="term" value="F:enzyme regulator activity"/>
    <property type="evidence" value="ECO:0007669"/>
    <property type="project" value="UniProtKB-ARBA"/>
</dbReference>
<feature type="region of interest" description="Disordered" evidence="6">
    <location>
        <begin position="131"/>
        <end position="157"/>
    </location>
</feature>
<comment type="similarity">
    <text evidence="3">In the C-terminal section; belongs to the trehalose phosphatase family.</text>
</comment>
<dbReference type="Proteomes" id="UP000799770">
    <property type="component" value="Unassembled WGS sequence"/>
</dbReference>
<dbReference type="InterPro" id="IPR023214">
    <property type="entry name" value="HAD_sf"/>
</dbReference>
<evidence type="ECO:0000256" key="5">
    <source>
        <dbReference type="ARBA" id="ARBA00022553"/>
    </source>
</evidence>
<dbReference type="InterPro" id="IPR006379">
    <property type="entry name" value="HAD-SF_hydro_IIB"/>
</dbReference>
<dbReference type="EMBL" id="ML977331">
    <property type="protein sequence ID" value="KAF2112393.1"/>
    <property type="molecule type" value="Genomic_DNA"/>
</dbReference>
<dbReference type="GO" id="GO:0003825">
    <property type="term" value="F:alpha,alpha-trehalose-phosphate synthase (UDP-forming) activity"/>
    <property type="evidence" value="ECO:0007669"/>
    <property type="project" value="TreeGrafter"/>
</dbReference>
<dbReference type="FunFam" id="3.30.70.1020:FF:000001">
    <property type="entry name" value="Alpha,alpha-trehalose-phosphate synthase [UDP-forming] 1"/>
    <property type="match status" value="1"/>
</dbReference>
<dbReference type="OrthoDB" id="755951at2759"/>
<dbReference type="Gene3D" id="3.40.50.1000">
    <property type="entry name" value="HAD superfamily/HAD-like"/>
    <property type="match status" value="1"/>
</dbReference>
<dbReference type="SUPFAM" id="SSF56784">
    <property type="entry name" value="HAD-like"/>
    <property type="match status" value="1"/>
</dbReference>
<evidence type="ECO:0000256" key="6">
    <source>
        <dbReference type="SAM" id="MobiDB-lite"/>
    </source>
</evidence>
<dbReference type="InterPro" id="IPR003337">
    <property type="entry name" value="Trehalose_PPase"/>
</dbReference>
<comment type="subcellular location">
    <subcellularLocation>
        <location evidence="1">Cytoplasm</location>
    </subcellularLocation>
</comment>
<evidence type="ECO:0000256" key="2">
    <source>
        <dbReference type="ARBA" id="ARBA00005409"/>
    </source>
</evidence>
<keyword evidence="4" id="KW-0963">Cytoplasm</keyword>
<dbReference type="Gene3D" id="3.30.70.1020">
    <property type="entry name" value="Trehalose-6-phosphate phosphatase related protein, domain 2"/>
    <property type="match status" value="1"/>
</dbReference>
<dbReference type="GO" id="GO:0004805">
    <property type="term" value="F:trehalose-phosphatase activity"/>
    <property type="evidence" value="ECO:0007669"/>
    <property type="project" value="TreeGrafter"/>
</dbReference>
<evidence type="ECO:0000313" key="7">
    <source>
        <dbReference type="EMBL" id="KAF2112393.1"/>
    </source>
</evidence>
<dbReference type="GO" id="GO:0005992">
    <property type="term" value="P:trehalose biosynthetic process"/>
    <property type="evidence" value="ECO:0007669"/>
    <property type="project" value="InterPro"/>
</dbReference>
<dbReference type="GO" id="GO:0005946">
    <property type="term" value="C:alpha,alpha-trehalose-phosphate synthase complex (UDP-forming)"/>
    <property type="evidence" value="ECO:0007669"/>
    <property type="project" value="TreeGrafter"/>
</dbReference>
<evidence type="ECO:0000256" key="4">
    <source>
        <dbReference type="ARBA" id="ARBA00022490"/>
    </source>
</evidence>
<dbReference type="NCBIfam" id="TIGR01484">
    <property type="entry name" value="HAD-SF-IIB"/>
    <property type="match status" value="1"/>
</dbReference>
<evidence type="ECO:0000256" key="3">
    <source>
        <dbReference type="ARBA" id="ARBA00006330"/>
    </source>
</evidence>
<dbReference type="Pfam" id="PF00982">
    <property type="entry name" value="Glyco_transf_20"/>
    <property type="match status" value="1"/>
</dbReference>
<sequence>MATTLVVSLFLPNTIDFAEPELEAETNSAPKTLGDIGRQASVYSIESQKQSLLPLHFQTPPVTPRPTEENPFFVQDQPSAKTHFANLRDPRTLVRSDSHLPEWSAGQLFNQPRLRIAPAPPETILENVQLQKKSTKSHLAPRNTSRSQSKMRAQSKDPWATEWKVVSADQGNGGLVNAVRSCQDEGNMGDVLNIGLIGFPTDALDEEKKAEIYDKLETEHESLIVFVSDKDYDGHYHHFCKTILWPVFHYQIPDHPKSKAYADHSWVYYERLNQAFADKVVANYKRGDVIWIHDYHLLLVPGMIRKKLPDAKIGFFLHAAFPSSEVFRCLAKRNELLEGMLGANLVAFQTQEYAHHFLQTCSRILSVEATEDGIQLDNQFVNVWYTPIGIYPKALTAWREEPETLDCMEEMRKKYKDKKLIVARDKLDSIRGVRQKLLAFELFLNQYPEWVDKVVLIQVATSDVENDDLASTVSEIVTRIDAVHSTLQHNPLVFLRQDLPFPQYLALLSMADALMVTSLRDGMNLTVHEFIICQDGETGGPKHGPVILSEFTGSAAVFEGNELSVNPWDYKSTADAIKTALEMPEHEKIRRYTRMREIVLSQTGATWMRQLSDHLTKVHDEHYRRDTMSIPRLSVARLVQDYQKANKRLFIIDYEGTLASWGNVSNTVLVSPQRVTDVLNDLVSDENNLVYIMSGRTIEELEIIFGRVPGLGLIAENGCYLRDIRSDSWTSFANETKTEEWMTAVKDTLQYYLERVEGSWLEERHCSLIFHYEKADEFDSASRHAGEAASHISDACQSQRVRAFPSKDSVVIEPMDWDKGTAATHIWSQYKWNETPDFLMVAGNDRDDEVVFRWARGLKETFAIENVTSVSVGNRNTVAMTTLTNGTTGLLNALDKLAKLTANDGARGRHDTARL</sequence>
<dbReference type="CDD" id="cd03788">
    <property type="entry name" value="GT20_TPS"/>
    <property type="match status" value="1"/>
</dbReference>
<dbReference type="PANTHER" id="PTHR10788:SF15">
    <property type="entry name" value="TREHALOSE SYNTHASE COMPLEX REGULATORY SUBUNIT TPS3-RELATED"/>
    <property type="match status" value="1"/>
</dbReference>
<dbReference type="AlphaFoldDB" id="A0A6A5Z005"/>
<dbReference type="NCBIfam" id="TIGR00685">
    <property type="entry name" value="T6PP"/>
    <property type="match status" value="1"/>
</dbReference>
<dbReference type="Gene3D" id="3.40.50.2000">
    <property type="entry name" value="Glycogen Phosphorylase B"/>
    <property type="match status" value="2"/>
</dbReference>
<protein>
    <submittedName>
        <fullName evidence="7">Glycosyltransferase family 20-domain-containing protein</fullName>
    </submittedName>
</protein>
<organism evidence="7 8">
    <name type="scientific">Lophiotrema nucula</name>
    <dbReference type="NCBI Taxonomy" id="690887"/>
    <lineage>
        <taxon>Eukaryota</taxon>
        <taxon>Fungi</taxon>
        <taxon>Dikarya</taxon>
        <taxon>Ascomycota</taxon>
        <taxon>Pezizomycotina</taxon>
        <taxon>Dothideomycetes</taxon>
        <taxon>Pleosporomycetidae</taxon>
        <taxon>Pleosporales</taxon>
        <taxon>Lophiotremataceae</taxon>
        <taxon>Lophiotrema</taxon>
    </lineage>
</organism>
<dbReference type="SUPFAM" id="SSF53756">
    <property type="entry name" value="UDP-Glycosyltransferase/glycogen phosphorylase"/>
    <property type="match status" value="1"/>
</dbReference>
<keyword evidence="8" id="KW-1185">Reference proteome</keyword>
<reference evidence="7" key="1">
    <citation type="journal article" date="2020" name="Stud. Mycol.">
        <title>101 Dothideomycetes genomes: a test case for predicting lifestyles and emergence of pathogens.</title>
        <authorList>
            <person name="Haridas S."/>
            <person name="Albert R."/>
            <person name="Binder M."/>
            <person name="Bloem J."/>
            <person name="Labutti K."/>
            <person name="Salamov A."/>
            <person name="Andreopoulos B."/>
            <person name="Baker S."/>
            <person name="Barry K."/>
            <person name="Bills G."/>
            <person name="Bluhm B."/>
            <person name="Cannon C."/>
            <person name="Castanera R."/>
            <person name="Culley D."/>
            <person name="Daum C."/>
            <person name="Ezra D."/>
            <person name="Gonzalez J."/>
            <person name="Henrissat B."/>
            <person name="Kuo A."/>
            <person name="Liang C."/>
            <person name="Lipzen A."/>
            <person name="Lutzoni F."/>
            <person name="Magnuson J."/>
            <person name="Mondo S."/>
            <person name="Nolan M."/>
            <person name="Ohm R."/>
            <person name="Pangilinan J."/>
            <person name="Park H.-J."/>
            <person name="Ramirez L."/>
            <person name="Alfaro M."/>
            <person name="Sun H."/>
            <person name="Tritt A."/>
            <person name="Yoshinaga Y."/>
            <person name="Zwiers L.-H."/>
            <person name="Turgeon B."/>
            <person name="Goodwin S."/>
            <person name="Spatafora J."/>
            <person name="Crous P."/>
            <person name="Grigoriev I."/>
        </authorList>
    </citation>
    <scope>NUCLEOTIDE SEQUENCE</scope>
    <source>
        <strain evidence="7">CBS 627.86</strain>
    </source>
</reference>
<proteinExistence type="inferred from homology"/>
<dbReference type="InterPro" id="IPR001830">
    <property type="entry name" value="Glyco_trans_20"/>
</dbReference>
<dbReference type="InterPro" id="IPR036412">
    <property type="entry name" value="HAD-like_sf"/>
</dbReference>
<evidence type="ECO:0000256" key="1">
    <source>
        <dbReference type="ARBA" id="ARBA00004496"/>
    </source>
</evidence>